<gene>
    <name evidence="7" type="ORF">PMIN01_00453</name>
</gene>
<name>A0A9P6GVG2_9PLEO</name>
<feature type="domain" description="Glycosyl hydrolase family 30 beta sandwich" evidence="6">
    <location>
        <begin position="377"/>
        <end position="464"/>
    </location>
</feature>
<dbReference type="InterPro" id="IPR049161">
    <property type="entry name" value="GH59_cat"/>
</dbReference>
<evidence type="ECO:0000259" key="5">
    <source>
        <dbReference type="Pfam" id="PF02057"/>
    </source>
</evidence>
<sequence>MALSTGIFAALAAAACALNLQAATTITVDLSKTYQTMDGFGISETFQRANQMHALSPTLQRYALDLLFNRTSGAGFSILRNGIGSSPDSASDHMVSIQPKNPGGPSSPPKYVWDANDNSQVWLSTEAVQTYDLRIVYANAWSAPGYMKTNNNDANGGSLCGVSGASCASGDWKKAYAEYLVQYLTYYREIGVNITHLGFLNEPDLTTSYASMRSSGTQAADFVKVLRPALDRANLTDVKVACCDAEGWSSQQGMMSGLKGVEDMLGTITGHAYTNAPTSSINTRHPVWQTENADLQGAWTTGFASGSGSTAGLGLLWAERISDAITKANVSAYLYWVGVQGGATNSKLIRISDDKTQVIASKRLWAFANWSRHVRPGAVRVGTSGSPTGARVSAFRNGDGRVAVQVVQSGSGAGSVSVQVAGFKSKSAKAWLTDESHNCEEQAATVGSDGSVSAVVPGKSMVTIVLESDAS</sequence>
<dbReference type="Pfam" id="PF17189">
    <property type="entry name" value="Glyco_hydro_30C"/>
    <property type="match status" value="1"/>
</dbReference>
<dbReference type="AlphaFoldDB" id="A0A9P6GVG2"/>
<dbReference type="EMBL" id="WJXW01000001">
    <property type="protein sequence ID" value="KAF9740914.1"/>
    <property type="molecule type" value="Genomic_DNA"/>
</dbReference>
<protein>
    <submittedName>
        <fullName evidence="7">Glucuronoxylanase XynC</fullName>
    </submittedName>
</protein>
<dbReference type="PANTHER" id="PTHR11069:SF23">
    <property type="entry name" value="LYSOSOMAL ACID GLUCOSYLCERAMIDASE"/>
    <property type="match status" value="1"/>
</dbReference>
<evidence type="ECO:0000259" key="6">
    <source>
        <dbReference type="Pfam" id="PF17189"/>
    </source>
</evidence>
<evidence type="ECO:0000256" key="3">
    <source>
        <dbReference type="ARBA" id="ARBA00022801"/>
    </source>
</evidence>
<dbReference type="PANTHER" id="PTHR11069">
    <property type="entry name" value="GLUCOSYLCERAMIDASE"/>
    <property type="match status" value="1"/>
</dbReference>
<dbReference type="Gene3D" id="3.20.20.80">
    <property type="entry name" value="Glycosidases"/>
    <property type="match status" value="1"/>
</dbReference>
<dbReference type="Pfam" id="PF02057">
    <property type="entry name" value="Glyco_hydro_59"/>
    <property type="match status" value="1"/>
</dbReference>
<dbReference type="InterPro" id="IPR033452">
    <property type="entry name" value="GH30_C"/>
</dbReference>
<proteinExistence type="inferred from homology"/>
<evidence type="ECO:0000313" key="7">
    <source>
        <dbReference type="EMBL" id="KAF9740914.1"/>
    </source>
</evidence>
<dbReference type="InterPro" id="IPR001139">
    <property type="entry name" value="Glyco_hydro_30"/>
</dbReference>
<dbReference type="Proteomes" id="UP000756921">
    <property type="component" value="Unassembled WGS sequence"/>
</dbReference>
<evidence type="ECO:0000256" key="2">
    <source>
        <dbReference type="ARBA" id="ARBA00022729"/>
    </source>
</evidence>
<organism evidence="7 8">
    <name type="scientific">Paraphaeosphaeria minitans</name>
    <dbReference type="NCBI Taxonomy" id="565426"/>
    <lineage>
        <taxon>Eukaryota</taxon>
        <taxon>Fungi</taxon>
        <taxon>Dikarya</taxon>
        <taxon>Ascomycota</taxon>
        <taxon>Pezizomycotina</taxon>
        <taxon>Dothideomycetes</taxon>
        <taxon>Pleosporomycetidae</taxon>
        <taxon>Pleosporales</taxon>
        <taxon>Massarineae</taxon>
        <taxon>Didymosphaeriaceae</taxon>
        <taxon>Paraphaeosphaeria</taxon>
    </lineage>
</organism>
<feature type="signal peptide" evidence="4">
    <location>
        <begin position="1"/>
        <end position="17"/>
    </location>
</feature>
<dbReference type="SUPFAM" id="SSF51445">
    <property type="entry name" value="(Trans)glycosidases"/>
    <property type="match status" value="1"/>
</dbReference>
<reference evidence="7" key="1">
    <citation type="journal article" date="2020" name="Mol. Plant Microbe Interact.">
        <title>Genome Sequence of the Biocontrol Agent Coniothyrium minitans strain Conio (IMI 134523).</title>
        <authorList>
            <person name="Patel D."/>
            <person name="Shittu T.A."/>
            <person name="Baroncelli R."/>
            <person name="Muthumeenakshi S."/>
            <person name="Osborne T.H."/>
            <person name="Janganan T.K."/>
            <person name="Sreenivasaprasad S."/>
        </authorList>
    </citation>
    <scope>NUCLEOTIDE SEQUENCE</scope>
    <source>
        <strain evidence="7">Conio</strain>
    </source>
</reference>
<dbReference type="GO" id="GO:0016020">
    <property type="term" value="C:membrane"/>
    <property type="evidence" value="ECO:0007669"/>
    <property type="project" value="GOC"/>
</dbReference>
<keyword evidence="3" id="KW-0378">Hydrolase</keyword>
<accession>A0A9P6GVG2</accession>
<evidence type="ECO:0000256" key="1">
    <source>
        <dbReference type="ARBA" id="ARBA00005382"/>
    </source>
</evidence>
<comment type="caution">
    <text evidence="7">The sequence shown here is derived from an EMBL/GenBank/DDBJ whole genome shotgun (WGS) entry which is preliminary data.</text>
</comment>
<dbReference type="InterPro" id="IPR017853">
    <property type="entry name" value="GH"/>
</dbReference>
<dbReference type="SUPFAM" id="SSF51011">
    <property type="entry name" value="Glycosyl hydrolase domain"/>
    <property type="match status" value="1"/>
</dbReference>
<dbReference type="GO" id="GO:0004348">
    <property type="term" value="F:glucosylceramidase activity"/>
    <property type="evidence" value="ECO:0007669"/>
    <property type="project" value="InterPro"/>
</dbReference>
<comment type="similarity">
    <text evidence="1">Belongs to the glycosyl hydrolase 30 family.</text>
</comment>
<keyword evidence="8" id="KW-1185">Reference proteome</keyword>
<feature type="chain" id="PRO_5040418607" evidence="4">
    <location>
        <begin position="18"/>
        <end position="471"/>
    </location>
</feature>
<feature type="domain" description="Glycosyl hydrolase family 59 catalytic" evidence="5">
    <location>
        <begin position="62"/>
        <end position="341"/>
    </location>
</feature>
<evidence type="ECO:0000313" key="8">
    <source>
        <dbReference type="Proteomes" id="UP000756921"/>
    </source>
</evidence>
<dbReference type="OrthoDB" id="2012278at2759"/>
<keyword evidence="2 4" id="KW-0732">Signal</keyword>
<dbReference type="GO" id="GO:0006680">
    <property type="term" value="P:glucosylceramide catabolic process"/>
    <property type="evidence" value="ECO:0007669"/>
    <property type="project" value="TreeGrafter"/>
</dbReference>
<evidence type="ECO:0000256" key="4">
    <source>
        <dbReference type="SAM" id="SignalP"/>
    </source>
</evidence>
<dbReference type="InterPro" id="IPR013780">
    <property type="entry name" value="Glyco_hydro_b"/>
</dbReference>
<dbReference type="Gene3D" id="2.60.40.1180">
    <property type="entry name" value="Golgi alpha-mannosidase II"/>
    <property type="match status" value="1"/>
</dbReference>